<accession>A0A8X6KLE3</accession>
<reference evidence="3" key="1">
    <citation type="submission" date="2020-07" db="EMBL/GenBank/DDBJ databases">
        <title>Multicomponent nature underlies the extraordinary mechanical properties of spider dragline silk.</title>
        <authorList>
            <person name="Kono N."/>
            <person name="Nakamura H."/>
            <person name="Mori M."/>
            <person name="Yoshida Y."/>
            <person name="Ohtoshi R."/>
            <person name="Malay A.D."/>
            <person name="Moran D.A.P."/>
            <person name="Tomita M."/>
            <person name="Numata K."/>
            <person name="Arakawa K."/>
        </authorList>
    </citation>
    <scope>NUCLEOTIDE SEQUENCE</scope>
</reference>
<evidence type="ECO:0000313" key="4">
    <source>
        <dbReference type="Proteomes" id="UP000887116"/>
    </source>
</evidence>
<proteinExistence type="predicted"/>
<keyword evidence="2" id="KW-0732">Signal</keyword>
<keyword evidence="1" id="KW-1133">Transmembrane helix</keyword>
<dbReference type="AlphaFoldDB" id="A0A8X6KLE3"/>
<keyword evidence="4" id="KW-1185">Reference proteome</keyword>
<keyword evidence="1" id="KW-0812">Transmembrane</keyword>
<feature type="signal peptide" evidence="2">
    <location>
        <begin position="1"/>
        <end position="25"/>
    </location>
</feature>
<dbReference type="EMBL" id="BMAO01032084">
    <property type="protein sequence ID" value="GFQ79595.1"/>
    <property type="molecule type" value="Genomic_DNA"/>
</dbReference>
<evidence type="ECO:0000256" key="2">
    <source>
        <dbReference type="SAM" id="SignalP"/>
    </source>
</evidence>
<organism evidence="3 4">
    <name type="scientific">Trichonephila clavata</name>
    <name type="common">Joro spider</name>
    <name type="synonym">Nephila clavata</name>
    <dbReference type="NCBI Taxonomy" id="2740835"/>
    <lineage>
        <taxon>Eukaryota</taxon>
        <taxon>Metazoa</taxon>
        <taxon>Ecdysozoa</taxon>
        <taxon>Arthropoda</taxon>
        <taxon>Chelicerata</taxon>
        <taxon>Arachnida</taxon>
        <taxon>Araneae</taxon>
        <taxon>Araneomorphae</taxon>
        <taxon>Entelegynae</taxon>
        <taxon>Araneoidea</taxon>
        <taxon>Nephilidae</taxon>
        <taxon>Trichonephila</taxon>
    </lineage>
</organism>
<comment type="caution">
    <text evidence="3">The sequence shown here is derived from an EMBL/GenBank/DDBJ whole genome shotgun (WGS) entry which is preliminary data.</text>
</comment>
<gene>
    <name evidence="3" type="ORF">TNCT_520861</name>
</gene>
<evidence type="ECO:0000256" key="1">
    <source>
        <dbReference type="SAM" id="Phobius"/>
    </source>
</evidence>
<feature type="chain" id="PRO_5036503415" description="Transmembrane protein" evidence="2">
    <location>
        <begin position="26"/>
        <end position="99"/>
    </location>
</feature>
<feature type="transmembrane region" description="Helical" evidence="1">
    <location>
        <begin position="61"/>
        <end position="86"/>
    </location>
</feature>
<evidence type="ECO:0008006" key="5">
    <source>
        <dbReference type="Google" id="ProtNLM"/>
    </source>
</evidence>
<dbReference type="Proteomes" id="UP000887116">
    <property type="component" value="Unassembled WGS sequence"/>
</dbReference>
<protein>
    <recommendedName>
        <fullName evidence="5">Transmembrane protein</fullName>
    </recommendedName>
</protein>
<name>A0A8X6KLE3_TRICU</name>
<keyword evidence="1" id="KW-0472">Membrane</keyword>
<sequence length="99" mass="11108">MKRNTVIFIFLACCIASFLVEIVEAGKAKKVAKEVAKSYISFTCKAAIGRKLNKSHSRRWFPIWLIVVLVLGGLLGVVFAIFLCLYGRQSLNCRKPNMV</sequence>
<evidence type="ECO:0000313" key="3">
    <source>
        <dbReference type="EMBL" id="GFQ79595.1"/>
    </source>
</evidence>